<feature type="non-terminal residue" evidence="3">
    <location>
        <position position="1"/>
    </location>
</feature>
<dbReference type="GeneID" id="37109603"/>
<reference evidence="3 4" key="1">
    <citation type="submission" date="2016-12" db="EMBL/GenBank/DDBJ databases">
        <title>The genomes of Aspergillus section Nigri reveals drivers in fungal speciation.</title>
        <authorList>
            <consortium name="DOE Joint Genome Institute"/>
            <person name="Vesth T.C."/>
            <person name="Nybo J."/>
            <person name="Theobald S."/>
            <person name="Brandl J."/>
            <person name="Frisvad J.C."/>
            <person name="Nielsen K.F."/>
            <person name="Lyhne E.K."/>
            <person name="Kogle M.E."/>
            <person name="Kuo A."/>
            <person name="Riley R."/>
            <person name="Clum A."/>
            <person name="Nolan M."/>
            <person name="Lipzen A."/>
            <person name="Salamov A."/>
            <person name="Henrissat B."/>
            <person name="Wiebenga A."/>
            <person name="De Vries R.P."/>
            <person name="Grigoriev I.V."/>
            <person name="Mortensen U.H."/>
            <person name="Andersen M.R."/>
            <person name="Baker S.E."/>
        </authorList>
    </citation>
    <scope>NUCLEOTIDE SEQUENCE [LARGE SCALE GENOMIC DNA]</scope>
    <source>
        <strain evidence="3 4">CBS 115572</strain>
    </source>
</reference>
<keyword evidence="1" id="KW-0862">Zinc</keyword>
<keyword evidence="1" id="KW-0479">Metal-binding</keyword>
<sequence>LSKIIEHTSIRFVCPECLRGFPRTYLLYRHFREQQDDIHKGLGMRNTDHQTFLLCYQKALKASIPAEQLPQDSKCVELAYTVE</sequence>
<organism evidence="3 4">
    <name type="scientific">Aspergillus sclerotioniger CBS 115572</name>
    <dbReference type="NCBI Taxonomy" id="1450535"/>
    <lineage>
        <taxon>Eukaryota</taxon>
        <taxon>Fungi</taxon>
        <taxon>Dikarya</taxon>
        <taxon>Ascomycota</taxon>
        <taxon>Pezizomycotina</taxon>
        <taxon>Eurotiomycetes</taxon>
        <taxon>Eurotiomycetidae</taxon>
        <taxon>Eurotiales</taxon>
        <taxon>Aspergillaceae</taxon>
        <taxon>Aspergillus</taxon>
        <taxon>Aspergillus subgen. Circumdati</taxon>
    </lineage>
</organism>
<dbReference type="PROSITE" id="PS50157">
    <property type="entry name" value="ZINC_FINGER_C2H2_2"/>
    <property type="match status" value="1"/>
</dbReference>
<evidence type="ECO:0000313" key="3">
    <source>
        <dbReference type="EMBL" id="PWY91467.1"/>
    </source>
</evidence>
<dbReference type="InterPro" id="IPR013087">
    <property type="entry name" value="Znf_C2H2_type"/>
</dbReference>
<name>A0A317X1N7_9EURO</name>
<gene>
    <name evidence="3" type="ORF">BO94DRAFT_427782</name>
</gene>
<dbReference type="STRING" id="1450535.A0A317X1N7"/>
<keyword evidence="1" id="KW-0863">Zinc-finger</keyword>
<evidence type="ECO:0000313" key="4">
    <source>
        <dbReference type="Proteomes" id="UP000246702"/>
    </source>
</evidence>
<evidence type="ECO:0000259" key="2">
    <source>
        <dbReference type="PROSITE" id="PS50157"/>
    </source>
</evidence>
<dbReference type="Proteomes" id="UP000246702">
    <property type="component" value="Unassembled WGS sequence"/>
</dbReference>
<dbReference type="RefSeq" id="XP_025469195.1">
    <property type="nucleotide sequence ID" value="XM_025607460.1"/>
</dbReference>
<dbReference type="GO" id="GO:0008270">
    <property type="term" value="F:zinc ion binding"/>
    <property type="evidence" value="ECO:0007669"/>
    <property type="project" value="UniProtKB-KW"/>
</dbReference>
<accession>A0A317X1N7</accession>
<proteinExistence type="predicted"/>
<dbReference type="AlphaFoldDB" id="A0A317X1N7"/>
<dbReference type="OrthoDB" id="4462805at2759"/>
<protein>
    <recommendedName>
        <fullName evidence="2">C2H2-type domain-containing protein</fullName>
    </recommendedName>
</protein>
<comment type="caution">
    <text evidence="3">The sequence shown here is derived from an EMBL/GenBank/DDBJ whole genome shotgun (WGS) entry which is preliminary data.</text>
</comment>
<dbReference type="EMBL" id="MSFK01000009">
    <property type="protein sequence ID" value="PWY91467.1"/>
    <property type="molecule type" value="Genomic_DNA"/>
</dbReference>
<feature type="domain" description="C2H2-type" evidence="2">
    <location>
        <begin position="12"/>
        <end position="41"/>
    </location>
</feature>
<evidence type="ECO:0000256" key="1">
    <source>
        <dbReference type="PROSITE-ProRule" id="PRU00042"/>
    </source>
</evidence>
<feature type="non-terminal residue" evidence="3">
    <location>
        <position position="83"/>
    </location>
</feature>
<keyword evidence="4" id="KW-1185">Reference proteome</keyword>